<dbReference type="EMBL" id="ALIE01000084">
    <property type="protein sequence ID" value="EJS43728.1"/>
    <property type="molecule type" value="Genomic_DNA"/>
</dbReference>
<dbReference type="GO" id="GO:0005737">
    <property type="term" value="C:cytoplasm"/>
    <property type="evidence" value="ECO:0007669"/>
    <property type="project" value="UniProtKB-SubCell"/>
</dbReference>
<comment type="function">
    <text evidence="13">Component of the U1 snRNP particle, which recognizes and binds the 5'-splice site of pre-mRNA. Together with other non-snRNP factors, U1 snRNP forms the spliceosomal commitment complex, that targets pre-mRNA to the splicing pathway.</text>
</comment>
<evidence type="ECO:0000256" key="10">
    <source>
        <dbReference type="ARBA" id="ARBA00023187"/>
    </source>
</evidence>
<comment type="similarity">
    <text evidence="3">Belongs to the SNU71 family.</text>
</comment>
<keyword evidence="6" id="KW-0507">mRNA processing</keyword>
<dbReference type="InterPro" id="IPR057542">
    <property type="entry name" value="SNU71_RBD"/>
</dbReference>
<organism evidence="16 17">
    <name type="scientific">Saccharomyces arboricola (strain H-6 / AS 2.3317 / CBS 10644)</name>
    <name type="common">Yeast</name>
    <dbReference type="NCBI Taxonomy" id="1160507"/>
    <lineage>
        <taxon>Eukaryota</taxon>
        <taxon>Fungi</taxon>
        <taxon>Dikarya</taxon>
        <taxon>Ascomycota</taxon>
        <taxon>Saccharomycotina</taxon>
        <taxon>Saccharomycetes</taxon>
        <taxon>Saccharomycetales</taxon>
        <taxon>Saccharomycetaceae</taxon>
        <taxon>Saccharomyces</taxon>
    </lineage>
</organism>
<evidence type="ECO:0000256" key="3">
    <source>
        <dbReference type="ARBA" id="ARBA00005544"/>
    </source>
</evidence>
<comment type="subcellular location">
    <subcellularLocation>
        <location evidence="2">Cytoplasm</location>
    </subcellularLocation>
    <subcellularLocation>
        <location evidence="1">Nucleus</location>
    </subcellularLocation>
</comment>
<keyword evidence="12" id="KW-0687">Ribonucleoprotein</keyword>
<keyword evidence="7" id="KW-0747">Spliceosome</keyword>
<feature type="region of interest" description="Disordered" evidence="14">
    <location>
        <begin position="63"/>
        <end position="94"/>
    </location>
</feature>
<comment type="caution">
    <text evidence="16">The sequence shown here is derived from an EMBL/GenBank/DDBJ whole genome shotgun (WGS) entry which is preliminary data.</text>
</comment>
<evidence type="ECO:0000256" key="6">
    <source>
        <dbReference type="ARBA" id="ARBA00022664"/>
    </source>
</evidence>
<feature type="region of interest" description="Disordered" evidence="14">
    <location>
        <begin position="297"/>
        <end position="316"/>
    </location>
</feature>
<evidence type="ECO:0000256" key="5">
    <source>
        <dbReference type="ARBA" id="ARBA00022490"/>
    </source>
</evidence>
<dbReference type="InterPro" id="IPR002483">
    <property type="entry name" value="PWI_dom"/>
</dbReference>
<evidence type="ECO:0000256" key="13">
    <source>
        <dbReference type="ARBA" id="ARBA00025004"/>
    </source>
</evidence>
<dbReference type="Proteomes" id="UP000006968">
    <property type="component" value="Chromosome VII"/>
</dbReference>
<evidence type="ECO:0000256" key="1">
    <source>
        <dbReference type="ARBA" id="ARBA00004123"/>
    </source>
</evidence>
<dbReference type="SMART" id="SM00311">
    <property type="entry name" value="PWI"/>
    <property type="match status" value="1"/>
</dbReference>
<feature type="compositionally biased region" description="Basic and acidic residues" evidence="14">
    <location>
        <begin position="441"/>
        <end position="455"/>
    </location>
</feature>
<evidence type="ECO:0000256" key="8">
    <source>
        <dbReference type="ARBA" id="ARBA00022884"/>
    </source>
</evidence>
<evidence type="ECO:0000256" key="14">
    <source>
        <dbReference type="SAM" id="MobiDB-lite"/>
    </source>
</evidence>
<gene>
    <name evidence="16" type="ORF">SU7_1200</name>
</gene>
<evidence type="ECO:0000313" key="16">
    <source>
        <dbReference type="EMBL" id="EJS43728.1"/>
    </source>
</evidence>
<keyword evidence="9" id="KW-0175">Coiled coil</keyword>
<dbReference type="Pfam" id="PF24825">
    <property type="entry name" value="SNU71_RBD"/>
    <property type="match status" value="1"/>
</dbReference>
<evidence type="ECO:0000256" key="7">
    <source>
        <dbReference type="ARBA" id="ARBA00022728"/>
    </source>
</evidence>
<feature type="domain" description="PWI" evidence="15">
    <location>
        <begin position="557"/>
        <end position="630"/>
    </location>
</feature>
<name>J8Q243_SACAR</name>
<dbReference type="Gene3D" id="1.20.1390.10">
    <property type="entry name" value="PWI domain"/>
    <property type="match status" value="1"/>
</dbReference>
<evidence type="ECO:0000313" key="17">
    <source>
        <dbReference type="Proteomes" id="UP000006968"/>
    </source>
</evidence>
<evidence type="ECO:0000256" key="4">
    <source>
        <dbReference type="ARBA" id="ARBA00014280"/>
    </source>
</evidence>
<evidence type="ECO:0000259" key="15">
    <source>
        <dbReference type="SMART" id="SM00311"/>
    </source>
</evidence>
<reference evidence="16 17" key="1">
    <citation type="journal article" date="2013" name="BMC Genomics">
        <title>High quality de novo sequencing and assembly of the Saccharomyces arboricolus genome.</title>
        <authorList>
            <person name="Liti G."/>
            <person name="Nguyen Ba A.N."/>
            <person name="Blythe M."/>
            <person name="Mueller C.A."/>
            <person name="Bergstroem A."/>
            <person name="Cubillos F.A."/>
            <person name="Dafhnis-Calas F."/>
            <person name="Khoshraftar S."/>
            <person name="Malla S."/>
            <person name="Mehta N."/>
            <person name="Siow C.C."/>
            <person name="Warringer J."/>
            <person name="Moses A.M."/>
            <person name="Louis E.J."/>
            <person name="Nieduszynski C.A."/>
        </authorList>
    </citation>
    <scope>NUCLEOTIDE SEQUENCE [LARGE SCALE GENOMIC DNA]</scope>
    <source>
        <strain evidence="17">H-6 / AS 2.3317 / CBS 10644</strain>
    </source>
</reference>
<keyword evidence="17" id="KW-1185">Reference proteome</keyword>
<dbReference type="AlphaFoldDB" id="J8Q243"/>
<dbReference type="Pfam" id="PF24826">
    <property type="entry name" value="SNU71_N"/>
    <property type="match status" value="1"/>
</dbReference>
<feature type="compositionally biased region" description="Acidic residues" evidence="14">
    <location>
        <begin position="341"/>
        <end position="362"/>
    </location>
</feature>
<proteinExistence type="inferred from homology"/>
<keyword evidence="8" id="KW-0694">RNA-binding</keyword>
<dbReference type="GO" id="GO:0005681">
    <property type="term" value="C:spliceosomal complex"/>
    <property type="evidence" value="ECO:0007669"/>
    <property type="project" value="UniProtKB-KW"/>
</dbReference>
<feature type="compositionally biased region" description="Polar residues" evidence="14">
    <location>
        <begin position="466"/>
        <end position="475"/>
    </location>
</feature>
<feature type="compositionally biased region" description="Basic and acidic residues" evidence="14">
    <location>
        <begin position="297"/>
        <end position="309"/>
    </location>
</feature>
<protein>
    <recommendedName>
        <fullName evidence="4">U1 small nuclear ribonucleoprotein component SNU71</fullName>
    </recommendedName>
</protein>
<feature type="compositionally biased region" description="Basic and acidic residues" evidence="14">
    <location>
        <begin position="366"/>
        <end position="378"/>
    </location>
</feature>
<keyword evidence="10" id="KW-0508">mRNA splicing</keyword>
<dbReference type="OrthoDB" id="6275295at2759"/>
<dbReference type="InterPro" id="IPR057543">
    <property type="entry name" value="SNU71_N"/>
</dbReference>
<dbReference type="GO" id="GO:0003723">
    <property type="term" value="F:RNA binding"/>
    <property type="evidence" value="ECO:0007669"/>
    <property type="project" value="UniProtKB-KW"/>
</dbReference>
<evidence type="ECO:0000256" key="11">
    <source>
        <dbReference type="ARBA" id="ARBA00023242"/>
    </source>
</evidence>
<keyword evidence="11" id="KW-0539">Nucleus</keyword>
<sequence length="630" mass="72867">MKDFVFVSPQLYLTSQEDWKSNCAKTGYIPILKNDLQRFQDSLKHIIDVRNSISRAVLNNNDDEAMKNSDRNATSSNAKDTTIGNSNATSGSNAGASHYQELKQFLPISLDQQIHTVSLQGVSASFSHEQIETLLENCLNLALMETQCKSSLRIEAWSSFSSFLDTQDIFLRFNKVDDNEEFVKTVTYWKGLLALIRNIHEDFKIELHLDSNTQEYIEDRARSTIEIKPENAESFYSIFKHIEGQTDESNMKNEQLDDSSIQYKVDTNTLSDLPPDALDQLCKDIVEFRTKVVSIEKEKKMKSTYEESRRQRHQMQKVFDQIKKNHSGAKYNTNADGGDANMEEEEEEEEEEEDEDDEDDTQGDLALEKRREGKELEESNRRYEDLLYRLRTEIEPRIKSIRADIISVGYYEEHLEKNRSLYLKELLHLANDVHYDHHRSFKEQEEERDEEDRAKNGNAKELVSKHASNGMPTSTEKADAQTLPEGAIGSRNHDAYKNVSESPEHVKIKFEFKKAIDHSVESSSEDEEVRESEQPPTMPTEETAAEDGLPFTADELDTRLARLKESRYVDELVREFLGVYEDDLVDYILENIRVNRSKQTLLNELMETFDDDGETIADRLWSCEEFRRGT</sequence>
<dbReference type="HOGENOM" id="CLU_031562_0_0_1"/>
<evidence type="ECO:0000256" key="2">
    <source>
        <dbReference type="ARBA" id="ARBA00004496"/>
    </source>
</evidence>
<keyword evidence="5" id="KW-0963">Cytoplasm</keyword>
<feature type="region of interest" description="Disordered" evidence="14">
    <location>
        <begin position="321"/>
        <end position="378"/>
    </location>
</feature>
<dbReference type="GO" id="GO:0008380">
    <property type="term" value="P:RNA splicing"/>
    <property type="evidence" value="ECO:0007669"/>
    <property type="project" value="UniProtKB-KW"/>
</dbReference>
<feature type="region of interest" description="Disordered" evidence="14">
    <location>
        <begin position="439"/>
        <end position="493"/>
    </location>
</feature>
<feature type="region of interest" description="Disordered" evidence="14">
    <location>
        <begin position="519"/>
        <end position="551"/>
    </location>
</feature>
<feature type="compositionally biased region" description="Polar residues" evidence="14">
    <location>
        <begin position="71"/>
        <end position="80"/>
    </location>
</feature>
<accession>J8Q243</accession>
<evidence type="ECO:0000256" key="12">
    <source>
        <dbReference type="ARBA" id="ARBA00023274"/>
    </source>
</evidence>
<dbReference type="GO" id="GO:0006397">
    <property type="term" value="P:mRNA processing"/>
    <property type="evidence" value="ECO:0007669"/>
    <property type="project" value="UniProtKB-KW"/>
</dbReference>
<feature type="compositionally biased region" description="Low complexity" evidence="14">
    <location>
        <begin position="81"/>
        <end position="94"/>
    </location>
</feature>
<evidence type="ECO:0000256" key="9">
    <source>
        <dbReference type="ARBA" id="ARBA00023054"/>
    </source>
</evidence>